<proteinExistence type="predicted"/>
<feature type="region of interest" description="Disordered" evidence="1">
    <location>
        <begin position="1"/>
        <end position="23"/>
    </location>
</feature>
<feature type="non-terminal residue" evidence="2">
    <location>
        <position position="1"/>
    </location>
</feature>
<organism evidence="2">
    <name type="scientific">uncultured Thermomicrobiales bacterium</name>
    <dbReference type="NCBI Taxonomy" id="1645740"/>
    <lineage>
        <taxon>Bacteria</taxon>
        <taxon>Pseudomonadati</taxon>
        <taxon>Thermomicrobiota</taxon>
        <taxon>Thermomicrobia</taxon>
        <taxon>Thermomicrobiales</taxon>
        <taxon>environmental samples</taxon>
    </lineage>
</organism>
<dbReference type="EMBL" id="CADCWJ010000737">
    <property type="protein sequence ID" value="CAA9581081.1"/>
    <property type="molecule type" value="Genomic_DNA"/>
</dbReference>
<accession>A0A6J4VNC6</accession>
<feature type="compositionally biased region" description="Basic residues" evidence="1">
    <location>
        <begin position="1"/>
        <end position="13"/>
    </location>
</feature>
<dbReference type="AlphaFoldDB" id="A0A6J4VNC6"/>
<gene>
    <name evidence="2" type="ORF">AVDCRST_MAG87-3367</name>
</gene>
<feature type="non-terminal residue" evidence="2">
    <location>
        <position position="23"/>
    </location>
</feature>
<evidence type="ECO:0000256" key="1">
    <source>
        <dbReference type="SAM" id="MobiDB-lite"/>
    </source>
</evidence>
<reference evidence="2" key="1">
    <citation type="submission" date="2020-02" db="EMBL/GenBank/DDBJ databases">
        <authorList>
            <person name="Meier V. D."/>
        </authorList>
    </citation>
    <scope>NUCLEOTIDE SEQUENCE</scope>
    <source>
        <strain evidence="2">AVDCRST_MAG87</strain>
    </source>
</reference>
<sequence>WLPPHVRRMHGRRSGPMSGRASL</sequence>
<name>A0A6J4VNC6_9BACT</name>
<evidence type="ECO:0000313" key="2">
    <source>
        <dbReference type="EMBL" id="CAA9581081.1"/>
    </source>
</evidence>
<protein>
    <submittedName>
        <fullName evidence="2">Uncharacterized protein</fullName>
    </submittedName>
</protein>